<sequence length="89" mass="10803">MKKGRNKELIKLRDEALYRRYYYWTEVQRLRFDDALKLLSEREFFISEERIMSIIRRKCRDGGTVNVKPLPKVKVPRLTAKQLELFPTL</sequence>
<reference evidence="1" key="1">
    <citation type="journal article" date="2021" name="Proc. Natl. Acad. Sci. U.S.A.">
        <title>A Catalog of Tens of Thousands of Viruses from Human Metagenomes Reveals Hidden Associations with Chronic Diseases.</title>
        <authorList>
            <person name="Tisza M.J."/>
            <person name="Buck C.B."/>
        </authorList>
    </citation>
    <scope>NUCLEOTIDE SEQUENCE</scope>
    <source>
        <strain evidence="1">CtUir1</strain>
    </source>
</reference>
<accession>A0A8S5QPY4</accession>
<protein>
    <submittedName>
        <fullName evidence="1">Uncharacterized protein</fullName>
    </submittedName>
</protein>
<evidence type="ECO:0000313" key="1">
    <source>
        <dbReference type="EMBL" id="DAE20676.1"/>
    </source>
</evidence>
<dbReference type="EMBL" id="BK015699">
    <property type="protein sequence ID" value="DAE20676.1"/>
    <property type="molecule type" value="Genomic_DNA"/>
</dbReference>
<organism evidence="1">
    <name type="scientific">Siphoviridae sp. ctUir1</name>
    <dbReference type="NCBI Taxonomy" id="2826353"/>
    <lineage>
        <taxon>Viruses</taxon>
        <taxon>Duplodnaviria</taxon>
        <taxon>Heunggongvirae</taxon>
        <taxon>Uroviricota</taxon>
        <taxon>Caudoviricetes</taxon>
    </lineage>
</organism>
<proteinExistence type="predicted"/>
<name>A0A8S5QPY4_9CAUD</name>